<feature type="non-terminal residue" evidence="2">
    <location>
        <position position="135"/>
    </location>
</feature>
<keyword evidence="2" id="KW-0808">Transferase</keyword>
<evidence type="ECO:0000313" key="2">
    <source>
        <dbReference type="EMBL" id="CAA9417463.1"/>
    </source>
</evidence>
<keyword evidence="2" id="KW-0418">Kinase</keyword>
<protein>
    <submittedName>
        <fullName evidence="2">Homoserine kinase</fullName>
        <ecNumber evidence="2">2.7.1.39</ecNumber>
    </submittedName>
</protein>
<feature type="region of interest" description="Disordered" evidence="1">
    <location>
        <begin position="98"/>
        <end position="135"/>
    </location>
</feature>
<gene>
    <name evidence="2" type="ORF">AVDCRST_MAG35-1787</name>
</gene>
<feature type="compositionally biased region" description="Polar residues" evidence="1">
    <location>
        <begin position="120"/>
        <end position="129"/>
    </location>
</feature>
<organism evidence="2">
    <name type="scientific">uncultured Quadrisphaera sp</name>
    <dbReference type="NCBI Taxonomy" id="904978"/>
    <lineage>
        <taxon>Bacteria</taxon>
        <taxon>Bacillati</taxon>
        <taxon>Actinomycetota</taxon>
        <taxon>Actinomycetes</taxon>
        <taxon>Kineosporiales</taxon>
        <taxon>Kineosporiaceae</taxon>
        <taxon>Quadrisphaera</taxon>
        <taxon>environmental samples</taxon>
    </lineage>
</organism>
<feature type="region of interest" description="Disordered" evidence="1">
    <location>
        <begin position="19"/>
        <end position="56"/>
    </location>
</feature>
<proteinExistence type="predicted"/>
<dbReference type="AlphaFoldDB" id="A0A6J4PIT6"/>
<accession>A0A6J4PIT6</accession>
<evidence type="ECO:0000256" key="1">
    <source>
        <dbReference type="SAM" id="MobiDB-lite"/>
    </source>
</evidence>
<dbReference type="EC" id="2.7.1.39" evidence="2"/>
<sequence>WCPAAPCAWWCPAPARTSARATTRSGSRSTSPTRSWSRRWPRVRPPPWRWRGRARAPCRAGRTTWSSARCARPCAPPAWPTPTSPGCAWSAATGCPTGGAWARRPQPSSPGSPRPARCSTSRWAPSGRSTWPPRS</sequence>
<feature type="non-terminal residue" evidence="2">
    <location>
        <position position="1"/>
    </location>
</feature>
<dbReference type="EMBL" id="CADCUY010000369">
    <property type="protein sequence ID" value="CAA9417463.1"/>
    <property type="molecule type" value="Genomic_DNA"/>
</dbReference>
<name>A0A6J4PIT6_9ACTN</name>
<dbReference type="GO" id="GO:0004413">
    <property type="term" value="F:homoserine kinase activity"/>
    <property type="evidence" value="ECO:0007669"/>
    <property type="project" value="UniProtKB-EC"/>
</dbReference>
<feature type="compositionally biased region" description="Low complexity" evidence="1">
    <location>
        <begin position="19"/>
        <end position="35"/>
    </location>
</feature>
<reference evidence="2" key="1">
    <citation type="submission" date="2020-02" db="EMBL/GenBank/DDBJ databases">
        <authorList>
            <person name="Meier V. D."/>
        </authorList>
    </citation>
    <scope>NUCLEOTIDE SEQUENCE</scope>
    <source>
        <strain evidence="2">AVDCRST_MAG35</strain>
    </source>
</reference>